<dbReference type="AlphaFoldDB" id="A0AAV7R743"/>
<organism evidence="1 2">
    <name type="scientific">Pleurodeles waltl</name>
    <name type="common">Iberian ribbed newt</name>
    <dbReference type="NCBI Taxonomy" id="8319"/>
    <lineage>
        <taxon>Eukaryota</taxon>
        <taxon>Metazoa</taxon>
        <taxon>Chordata</taxon>
        <taxon>Craniata</taxon>
        <taxon>Vertebrata</taxon>
        <taxon>Euteleostomi</taxon>
        <taxon>Amphibia</taxon>
        <taxon>Batrachia</taxon>
        <taxon>Caudata</taxon>
        <taxon>Salamandroidea</taxon>
        <taxon>Salamandridae</taxon>
        <taxon>Pleurodelinae</taxon>
        <taxon>Pleurodeles</taxon>
    </lineage>
</organism>
<comment type="caution">
    <text evidence="1">The sequence shown here is derived from an EMBL/GenBank/DDBJ whole genome shotgun (WGS) entry which is preliminary data.</text>
</comment>
<protein>
    <submittedName>
        <fullName evidence="1">Uncharacterized protein</fullName>
    </submittedName>
</protein>
<keyword evidence="2" id="KW-1185">Reference proteome</keyword>
<dbReference type="EMBL" id="JANPWB010000009">
    <property type="protein sequence ID" value="KAJ1148351.1"/>
    <property type="molecule type" value="Genomic_DNA"/>
</dbReference>
<reference evidence="1" key="1">
    <citation type="journal article" date="2022" name="bioRxiv">
        <title>Sequencing and chromosome-scale assembly of the giantPleurodeles waltlgenome.</title>
        <authorList>
            <person name="Brown T."/>
            <person name="Elewa A."/>
            <person name="Iarovenko S."/>
            <person name="Subramanian E."/>
            <person name="Araus A.J."/>
            <person name="Petzold A."/>
            <person name="Susuki M."/>
            <person name="Suzuki K.-i.T."/>
            <person name="Hayashi T."/>
            <person name="Toyoda A."/>
            <person name="Oliveira C."/>
            <person name="Osipova E."/>
            <person name="Leigh N.D."/>
            <person name="Simon A."/>
            <person name="Yun M.H."/>
        </authorList>
    </citation>
    <scope>NUCLEOTIDE SEQUENCE</scope>
    <source>
        <strain evidence="1">20211129_DDA</strain>
        <tissue evidence="1">Liver</tissue>
    </source>
</reference>
<proteinExistence type="predicted"/>
<accession>A0AAV7R743</accession>
<gene>
    <name evidence="1" type="ORF">NDU88_001188</name>
</gene>
<sequence>MWAQSPPEDRHQRNLLAHQWEGSEELIVSLEEAPWMPSCHRSRAASATHQQQPLLLPAEVAVEPSSQERVRLIAGQGGPEKTCSGAKELRALKPF</sequence>
<evidence type="ECO:0000313" key="2">
    <source>
        <dbReference type="Proteomes" id="UP001066276"/>
    </source>
</evidence>
<name>A0AAV7R743_PLEWA</name>
<evidence type="ECO:0000313" key="1">
    <source>
        <dbReference type="EMBL" id="KAJ1148351.1"/>
    </source>
</evidence>
<dbReference type="Proteomes" id="UP001066276">
    <property type="component" value="Chromosome 5"/>
</dbReference>